<keyword evidence="5" id="KW-0804">Transcription</keyword>
<feature type="region of interest" description="Disordered" evidence="9">
    <location>
        <begin position="250"/>
        <end position="276"/>
    </location>
</feature>
<dbReference type="SMART" id="SM00297">
    <property type="entry name" value="BROMO"/>
    <property type="match status" value="1"/>
</dbReference>
<organism evidence="11 12">
    <name type="scientific">Scheffersomyces spartinae</name>
    <dbReference type="NCBI Taxonomy" id="45513"/>
    <lineage>
        <taxon>Eukaryota</taxon>
        <taxon>Fungi</taxon>
        <taxon>Dikarya</taxon>
        <taxon>Ascomycota</taxon>
        <taxon>Saccharomycotina</taxon>
        <taxon>Pichiomycetes</taxon>
        <taxon>Debaryomycetaceae</taxon>
        <taxon>Scheffersomyces</taxon>
    </lineage>
</organism>
<evidence type="ECO:0000256" key="5">
    <source>
        <dbReference type="ARBA" id="ARBA00023163"/>
    </source>
</evidence>
<dbReference type="Pfam" id="PF00439">
    <property type="entry name" value="Bromodomain"/>
    <property type="match status" value="1"/>
</dbReference>
<dbReference type="PANTHER" id="PTHR47343:SF1">
    <property type="entry name" value="TRANSCRIPTIONAL ACTIVATOR SPT7"/>
    <property type="match status" value="1"/>
</dbReference>
<dbReference type="AlphaFoldDB" id="A0A9P7V644"/>
<feature type="compositionally biased region" description="Basic and acidic residues" evidence="9">
    <location>
        <begin position="626"/>
        <end position="636"/>
    </location>
</feature>
<evidence type="ECO:0000256" key="7">
    <source>
        <dbReference type="ARBA" id="ARBA00093633"/>
    </source>
</evidence>
<dbReference type="FunFam" id="1.20.920.10:FF:000032">
    <property type="entry name" value="Transcriptional activator spt7"/>
    <property type="match status" value="1"/>
</dbReference>
<dbReference type="CDD" id="cd22927">
    <property type="entry name" value="HFD_SPT7"/>
    <property type="match status" value="1"/>
</dbReference>
<dbReference type="InterPro" id="IPR001487">
    <property type="entry name" value="Bromodomain"/>
</dbReference>
<keyword evidence="12" id="KW-1185">Reference proteome</keyword>
<feature type="compositionally biased region" description="Basic and acidic residues" evidence="9">
    <location>
        <begin position="190"/>
        <end position="200"/>
    </location>
</feature>
<evidence type="ECO:0000256" key="2">
    <source>
        <dbReference type="ARBA" id="ARBA00022553"/>
    </source>
</evidence>
<gene>
    <name evidence="11" type="primary">SPT7</name>
    <name evidence="11" type="ORF">KQ657_002697</name>
</gene>
<feature type="compositionally biased region" description="Acidic residues" evidence="9">
    <location>
        <begin position="602"/>
        <end position="625"/>
    </location>
</feature>
<evidence type="ECO:0000256" key="3">
    <source>
        <dbReference type="ARBA" id="ARBA00023015"/>
    </source>
</evidence>
<keyword evidence="6" id="KW-0539">Nucleus</keyword>
<sequence length="1156" mass="132255">MEKLDWFERTDYGKLLSLARRLNDDKFFDVFLTEYQLAILQYVISLDKLQIWESFLEGNIQLLYKCDTETAKDSESASADAPELLFEEGQVALRNLAFNVRYLLWEMGVDFYYKDGMEEDNNHDGDSYYKLIEAVNDEEDIVSSAAAVDGSSKPEILAKLPKIEKPILRNLNDDYDDDDDEEEDDDDEARTENNTDKMQVDDDNSTSEFKFLADSKVLVLEVPLSIFRDRAQQAPTQAGYTKAKSPLLTVNQNNGRASTPAMNSTPTTGGVGSGLDDQERLIRDSYRIYHNFEYDRKTLIKRRKLELSDERLEKNSKDNNNNNNKNNNNNNGNDLKQNGSTESLIMGFEVGNSSLLKHLLNAIQSQRDDIDLNDHELRSLFMNVRKNRGKWANDERVGQEELYEACEKVIIELRGYTEHSTPFLNKVSKREAPNYALIIKKPMDLNTVMKKLKNFSYTSKQEFVDDVMLIWSNCLTYNADPKHFLRVHALAMQKKAMKLIPSIPNIVVRKRSEIEKEENELADNENGGKPKAAGHISSTGKSLKKGRKRSREGQGQHHPIKLEENDVSALGSPIPDGTAASTAAGTPIPNEETSAVKKPIEDTEEVEEDDAEEEDDDDDEDEDDERINNENARDAEAEQDDEIDPELIAWRSMTAKSRAHYCAQRAEMFGSDGKLCATAPALLRKSLNMKKFIHYLNPTQALSKTSNLLVNDEPYLLEYDVSDGVPGLEYKGIDEHDEEKWEQHLVDIYLQLSTKEDSPFVLSQKSGLNKLYVDNISQIQEIRRICFKIALIRQMQTQQFLHHTQMKPPEIETLKEVDVDPVSKLTNHDPYTYKVQYGALRRSIAKVIMQTGFESTEPFAINTMTQVAEKFLCGLIKSLKTHTETTSKNKLKSSREVILLSLLENGIFKPDDLYTFVKERIIKQQQKLFDLHTKLKNFLKELLRPGLENMNEKNFDDNSDLFVTGDFLNEIGDDFFGLKELGLDKEYELMSSSMPLYMLHTRLHNSFSNNNNANRRSKYEDLKDYEPGNLTASSIKDQIGILKPFYTKLLERSKVHFVKQQKKKNESTEFPPDDKLLLIEDEELPQKNRNIRPRLPPTGKISSIKKKVVANAMFLPEVDEDMIIPKQEQHDDAGEEEDGADDNDLASEISKELLVM</sequence>
<reference evidence="11" key="1">
    <citation type="submission" date="2021-03" db="EMBL/GenBank/DDBJ databases">
        <authorList>
            <person name="Palmer J.M."/>
        </authorList>
    </citation>
    <scope>NUCLEOTIDE SEQUENCE</scope>
    <source>
        <strain evidence="11">ARV_011</strain>
    </source>
</reference>
<feature type="region of interest" description="Disordered" evidence="9">
    <location>
        <begin position="518"/>
        <end position="644"/>
    </location>
</feature>
<dbReference type="Proteomes" id="UP000790833">
    <property type="component" value="Unassembled WGS sequence"/>
</dbReference>
<dbReference type="GO" id="GO:0000124">
    <property type="term" value="C:SAGA complex"/>
    <property type="evidence" value="ECO:0007669"/>
    <property type="project" value="InterPro"/>
</dbReference>
<feature type="region of interest" description="Disordered" evidence="9">
    <location>
        <begin position="170"/>
        <end position="204"/>
    </location>
</feature>
<evidence type="ECO:0000259" key="10">
    <source>
        <dbReference type="PROSITE" id="PS50014"/>
    </source>
</evidence>
<dbReference type="InterPro" id="IPR036427">
    <property type="entry name" value="Bromodomain-like_sf"/>
</dbReference>
<dbReference type="GO" id="GO:0006357">
    <property type="term" value="P:regulation of transcription by RNA polymerase II"/>
    <property type="evidence" value="ECO:0007669"/>
    <property type="project" value="UniProtKB-ARBA"/>
</dbReference>
<evidence type="ECO:0000256" key="6">
    <source>
        <dbReference type="ARBA" id="ARBA00023242"/>
    </source>
</evidence>
<dbReference type="PROSITE" id="PS50014">
    <property type="entry name" value="BROMODOMAIN_2"/>
    <property type="match status" value="1"/>
</dbReference>
<keyword evidence="3" id="KW-0805">Transcription regulation</keyword>
<feature type="compositionally biased region" description="Low complexity" evidence="9">
    <location>
        <begin position="318"/>
        <end position="339"/>
    </location>
</feature>
<feature type="compositionally biased region" description="Polar residues" evidence="9">
    <location>
        <begin position="250"/>
        <end position="268"/>
    </location>
</feature>
<dbReference type="GO" id="GO:0005634">
    <property type="term" value="C:nucleus"/>
    <property type="evidence" value="ECO:0007669"/>
    <property type="project" value="UniProtKB-SubCell"/>
</dbReference>
<evidence type="ECO:0000256" key="9">
    <source>
        <dbReference type="SAM" id="MobiDB-lite"/>
    </source>
</evidence>
<dbReference type="GeneID" id="66116071"/>
<dbReference type="GO" id="GO:0046695">
    <property type="term" value="C:SLIK (SAGA-like) complex"/>
    <property type="evidence" value="ECO:0007669"/>
    <property type="project" value="InterPro"/>
</dbReference>
<accession>A0A9P7V644</accession>
<dbReference type="RefSeq" id="XP_043047460.1">
    <property type="nucleotide sequence ID" value="XM_043193451.1"/>
</dbReference>
<feature type="compositionally biased region" description="Acidic residues" evidence="9">
    <location>
        <begin position="1133"/>
        <end position="1145"/>
    </location>
</feature>
<feature type="domain" description="Bromo" evidence="10">
    <location>
        <begin position="415"/>
        <end position="485"/>
    </location>
</feature>
<dbReference type="PANTHER" id="PTHR47343">
    <property type="entry name" value="TRANSCRIPTIONAL ACTIVATOR SPT7"/>
    <property type="match status" value="1"/>
</dbReference>
<evidence type="ECO:0000313" key="12">
    <source>
        <dbReference type="Proteomes" id="UP000790833"/>
    </source>
</evidence>
<evidence type="ECO:0000256" key="4">
    <source>
        <dbReference type="ARBA" id="ARBA00023117"/>
    </source>
</evidence>
<dbReference type="InterPro" id="IPR009072">
    <property type="entry name" value="Histone-fold"/>
</dbReference>
<feature type="compositionally biased region" description="Acidic residues" evidence="9">
    <location>
        <begin position="173"/>
        <end position="189"/>
    </location>
</feature>
<feature type="region of interest" description="Disordered" evidence="9">
    <location>
        <begin position="311"/>
        <end position="339"/>
    </location>
</feature>
<dbReference type="GO" id="GO:0005198">
    <property type="term" value="F:structural molecule activity"/>
    <property type="evidence" value="ECO:0007669"/>
    <property type="project" value="TreeGrafter"/>
</dbReference>
<name>A0A9P7V644_9ASCO</name>
<dbReference type="SUPFAM" id="SSF47370">
    <property type="entry name" value="Bromodomain"/>
    <property type="match status" value="1"/>
</dbReference>
<dbReference type="GO" id="GO:0006325">
    <property type="term" value="P:chromatin organization"/>
    <property type="evidence" value="ECO:0007669"/>
    <property type="project" value="UniProtKB-ARBA"/>
</dbReference>
<comment type="caution">
    <text evidence="11">The sequence shown here is derived from an EMBL/GenBank/DDBJ whole genome shotgun (WGS) entry which is preliminary data.</text>
</comment>
<dbReference type="PRINTS" id="PR00503">
    <property type="entry name" value="BROMODOMAIN"/>
</dbReference>
<dbReference type="GO" id="GO:0046982">
    <property type="term" value="F:protein heterodimerization activity"/>
    <property type="evidence" value="ECO:0007669"/>
    <property type="project" value="InterPro"/>
</dbReference>
<dbReference type="EMBL" id="JAHMUF010000022">
    <property type="protein sequence ID" value="KAG7191908.1"/>
    <property type="molecule type" value="Genomic_DNA"/>
</dbReference>
<evidence type="ECO:0000256" key="8">
    <source>
        <dbReference type="PROSITE-ProRule" id="PRU00035"/>
    </source>
</evidence>
<keyword evidence="2" id="KW-0597">Phosphoprotein</keyword>
<dbReference type="Gene3D" id="1.20.920.10">
    <property type="entry name" value="Bromodomain-like"/>
    <property type="match status" value="1"/>
</dbReference>
<proteinExistence type="predicted"/>
<protein>
    <recommendedName>
        <fullName evidence="7">SAGA complex subunit Spt7</fullName>
    </recommendedName>
</protein>
<feature type="compositionally biased region" description="Basic and acidic residues" evidence="9">
    <location>
        <begin position="551"/>
        <end position="564"/>
    </location>
</feature>
<comment type="subcellular location">
    <subcellularLocation>
        <location evidence="1">Nucleus</location>
    </subcellularLocation>
</comment>
<dbReference type="CDD" id="cd05510">
    <property type="entry name" value="Bromo_SPT7_like"/>
    <property type="match status" value="1"/>
</dbReference>
<evidence type="ECO:0000313" key="11">
    <source>
        <dbReference type="EMBL" id="KAG7191908.1"/>
    </source>
</evidence>
<evidence type="ECO:0000256" key="1">
    <source>
        <dbReference type="ARBA" id="ARBA00004123"/>
    </source>
</evidence>
<keyword evidence="4 8" id="KW-0103">Bromodomain</keyword>
<dbReference type="OrthoDB" id="21449at2759"/>
<dbReference type="Gene3D" id="1.10.20.10">
    <property type="entry name" value="Histone, subunit A"/>
    <property type="match status" value="1"/>
</dbReference>
<feature type="region of interest" description="Disordered" evidence="9">
    <location>
        <begin position="1120"/>
        <end position="1156"/>
    </location>
</feature>
<dbReference type="InterPro" id="IPR037782">
    <property type="entry name" value="Spt7"/>
</dbReference>